<reference evidence="1 2" key="1">
    <citation type="submission" date="2019-03" db="EMBL/GenBank/DDBJ databases">
        <title>Genomic Encyclopedia of Type Strains, Phase IV (KMG-IV): sequencing the most valuable type-strain genomes for metagenomic binning, comparative biology and taxonomic classification.</title>
        <authorList>
            <person name="Goeker M."/>
        </authorList>
    </citation>
    <scope>NUCLEOTIDE SEQUENCE [LARGE SCALE GENOMIC DNA]</scope>
    <source>
        <strain evidence="1 2">DSM 45707</strain>
    </source>
</reference>
<name>A0A4R3L1T0_9BACL</name>
<evidence type="ECO:0000313" key="1">
    <source>
        <dbReference type="EMBL" id="TCS93379.1"/>
    </source>
</evidence>
<dbReference type="Proteomes" id="UP000294937">
    <property type="component" value="Unassembled WGS sequence"/>
</dbReference>
<evidence type="ECO:0000313" key="2">
    <source>
        <dbReference type="Proteomes" id="UP000294937"/>
    </source>
</evidence>
<keyword evidence="2" id="KW-1185">Reference proteome</keyword>
<dbReference type="AlphaFoldDB" id="A0A4R3L1T0"/>
<accession>A0A4R3L1T0</accession>
<gene>
    <name evidence="1" type="ORF">EDD58_10725</name>
</gene>
<protein>
    <submittedName>
        <fullName evidence="1">Uncharacterized protein</fullName>
    </submittedName>
</protein>
<organism evidence="1 2">
    <name type="scientific">Hazenella coriacea</name>
    <dbReference type="NCBI Taxonomy" id="1179467"/>
    <lineage>
        <taxon>Bacteria</taxon>
        <taxon>Bacillati</taxon>
        <taxon>Bacillota</taxon>
        <taxon>Bacilli</taxon>
        <taxon>Bacillales</taxon>
        <taxon>Thermoactinomycetaceae</taxon>
        <taxon>Hazenella</taxon>
    </lineage>
</organism>
<comment type="caution">
    <text evidence="1">The sequence shown here is derived from an EMBL/GenBank/DDBJ whole genome shotgun (WGS) entry which is preliminary data.</text>
</comment>
<sequence length="375" mass="44318">MTVRMADWLTYTDIEQLKQLNRFYGGVVSDHHSKHDLICAVLRKVGKKSSLDQMVVDLSPSQHRFMQLIILDHSPSYTMEELLAKGRAALQNDQGEPRSLVVGALKRGWLFTGYSHRTQYLYHIPSDLREQMTDLFIRPFLNDIEVLLRPPSFYRNEEGQLVKDLYRFLDLIRKEVLRLTLDGAIHKQQQKQLLKTFVINEDVINQKGPRFGFGRMYHLYPDRFSLLYDYAFYKGYFRENKENLSLTDIGNGYLYKNDSNADKQLYRFWIRLYRKPIPHLPIILRWIGLLSRSKWMPTEQIYKAVNEWISPYYYESQESLFRKTIQMLVHLGILQFGVEQDQSLVKLTQSGVKWMHGISAFREQVIEEGFIKSGK</sequence>
<dbReference type="EMBL" id="SMAG01000007">
    <property type="protein sequence ID" value="TCS93379.1"/>
    <property type="molecule type" value="Genomic_DNA"/>
</dbReference>
<proteinExistence type="predicted"/>